<dbReference type="InterPro" id="IPR020846">
    <property type="entry name" value="MFS_dom"/>
</dbReference>
<dbReference type="GeneID" id="36518051"/>
<dbReference type="AlphaFoldDB" id="A0A2T0FNW7"/>
<dbReference type="InterPro" id="IPR005828">
    <property type="entry name" value="MFS_sugar_transport-like"/>
</dbReference>
<dbReference type="GO" id="GO:0046943">
    <property type="term" value="F:carboxylic acid transmembrane transporter activity"/>
    <property type="evidence" value="ECO:0007669"/>
    <property type="project" value="TreeGrafter"/>
</dbReference>
<evidence type="ECO:0000313" key="9">
    <source>
        <dbReference type="EMBL" id="PRT56683.1"/>
    </source>
</evidence>
<dbReference type="SUPFAM" id="SSF103473">
    <property type="entry name" value="MFS general substrate transporter"/>
    <property type="match status" value="1"/>
</dbReference>
<organism evidence="9 10">
    <name type="scientific">Wickerhamiella sorbophila</name>
    <dbReference type="NCBI Taxonomy" id="45607"/>
    <lineage>
        <taxon>Eukaryota</taxon>
        <taxon>Fungi</taxon>
        <taxon>Dikarya</taxon>
        <taxon>Ascomycota</taxon>
        <taxon>Saccharomycotina</taxon>
        <taxon>Dipodascomycetes</taxon>
        <taxon>Dipodascales</taxon>
        <taxon>Trichomonascaceae</taxon>
        <taxon>Wickerhamiella</taxon>
    </lineage>
</organism>
<comment type="caution">
    <text evidence="9">The sequence shown here is derived from an EMBL/GenBank/DDBJ whole genome shotgun (WGS) entry which is preliminary data.</text>
</comment>
<keyword evidence="6 7" id="KW-0472">Membrane</keyword>
<dbReference type="RefSeq" id="XP_024666628.1">
    <property type="nucleotide sequence ID" value="XM_024810860.1"/>
</dbReference>
<evidence type="ECO:0000256" key="3">
    <source>
        <dbReference type="ARBA" id="ARBA00022448"/>
    </source>
</evidence>
<feature type="domain" description="Major facilitator superfamily (MFS) profile" evidence="8">
    <location>
        <begin position="40"/>
        <end position="447"/>
    </location>
</feature>
<evidence type="ECO:0000256" key="1">
    <source>
        <dbReference type="ARBA" id="ARBA00004141"/>
    </source>
</evidence>
<dbReference type="PROSITE" id="PS50850">
    <property type="entry name" value="MFS"/>
    <property type="match status" value="1"/>
</dbReference>
<feature type="transmembrane region" description="Helical" evidence="7">
    <location>
        <begin position="328"/>
        <end position="348"/>
    </location>
</feature>
<keyword evidence="5 7" id="KW-1133">Transmembrane helix</keyword>
<accession>A0A2T0FNW7</accession>
<dbReference type="Gene3D" id="1.20.1250.20">
    <property type="entry name" value="MFS general substrate transporter like domains"/>
    <property type="match status" value="1"/>
</dbReference>
<dbReference type="PANTHER" id="PTHR23508">
    <property type="entry name" value="CARBOXYLIC ACID TRANSPORTER PROTEIN HOMOLOG"/>
    <property type="match status" value="1"/>
</dbReference>
<feature type="transmembrane region" description="Helical" evidence="7">
    <location>
        <begin position="424"/>
        <end position="443"/>
    </location>
</feature>
<feature type="transmembrane region" description="Helical" evidence="7">
    <location>
        <begin position="174"/>
        <end position="198"/>
    </location>
</feature>
<feature type="transmembrane region" description="Helical" evidence="7">
    <location>
        <begin position="268"/>
        <end position="290"/>
    </location>
</feature>
<dbReference type="STRING" id="45607.A0A2T0FNW7"/>
<sequence length="515" mass="56006">MGAQDSDIVVRPVDEEAQGSNEHVTASGRVLNRNWKAFFNVICAGVALMSDGYQNNLMTANNLVFAAKYPEVYNSSMSTRVSNSLLIGEVIGMIVIGLSCDLLGRKAAIALTTSCMVIGGILATAAHGTTTTGMFWMIIVMRGVVGFGSGGEYPASSTSASEAANETVKRRGGTFVLVTNLPLSLGGPFCIIVFLIVWEAASGYQNLNTVWRVTFGIGCIWPLAIFIFRWRMSVTKLYKKSAFNSRAIPWLLVFKFYWRRLIGTCGAWFLYDFITFPNGIFSGTIINSLLKGEKNIERTVEWQLLLGIIAIPGVFVGAWLCDRIGRKWTMLIGFSGYLVFGLVIGIAYERLSKILGLFIVFYGLFNSFGNLGPGNMLGLVSSESYATGVRGSLYGLSAAVGKAGAAVGTQVFKPIQNHLGKRYTFIIAACIGVLGMIVTYFFIPHLREDDLMMEDVRFAEFLRANGYTGSIGYMGETIDDEIGDNISVSGTSDNEKYNDLKTVSAEVSSVKSISS</sequence>
<dbReference type="EMBL" id="NDIQ01000022">
    <property type="protein sequence ID" value="PRT56683.1"/>
    <property type="molecule type" value="Genomic_DNA"/>
</dbReference>
<evidence type="ECO:0000256" key="4">
    <source>
        <dbReference type="ARBA" id="ARBA00022692"/>
    </source>
</evidence>
<feature type="transmembrane region" description="Helical" evidence="7">
    <location>
        <begin position="81"/>
        <end position="100"/>
    </location>
</feature>
<dbReference type="FunFam" id="1.20.1250.20:FF:000140">
    <property type="entry name" value="Putative MFS phospholipid transporter"/>
    <property type="match status" value="1"/>
</dbReference>
<dbReference type="Pfam" id="PF00083">
    <property type="entry name" value="Sugar_tr"/>
    <property type="match status" value="2"/>
</dbReference>
<feature type="transmembrane region" description="Helical" evidence="7">
    <location>
        <begin position="302"/>
        <end position="321"/>
    </location>
</feature>
<gene>
    <name evidence="9" type="ORF">B9G98_04303</name>
</gene>
<keyword evidence="4 7" id="KW-0812">Transmembrane</keyword>
<dbReference type="GO" id="GO:0005886">
    <property type="term" value="C:plasma membrane"/>
    <property type="evidence" value="ECO:0007669"/>
    <property type="project" value="TreeGrafter"/>
</dbReference>
<keyword evidence="10" id="KW-1185">Reference proteome</keyword>
<dbReference type="Proteomes" id="UP000238350">
    <property type="component" value="Unassembled WGS sequence"/>
</dbReference>
<evidence type="ECO:0000256" key="5">
    <source>
        <dbReference type="ARBA" id="ARBA00022989"/>
    </source>
</evidence>
<protein>
    <submittedName>
        <fullName evidence="9">Putative metabolite transport protein GIT1</fullName>
    </submittedName>
</protein>
<evidence type="ECO:0000313" key="10">
    <source>
        <dbReference type="Proteomes" id="UP000238350"/>
    </source>
</evidence>
<proteinExistence type="inferred from homology"/>
<dbReference type="GO" id="GO:0001406">
    <property type="term" value="F:glycerophosphodiester transmembrane transporter activity"/>
    <property type="evidence" value="ECO:0007669"/>
    <property type="project" value="UniProtKB-ARBA"/>
</dbReference>
<evidence type="ECO:0000256" key="2">
    <source>
        <dbReference type="ARBA" id="ARBA00010992"/>
    </source>
</evidence>
<evidence type="ECO:0000256" key="7">
    <source>
        <dbReference type="SAM" id="Phobius"/>
    </source>
</evidence>
<feature type="transmembrane region" description="Helical" evidence="7">
    <location>
        <begin position="210"/>
        <end position="230"/>
    </location>
</feature>
<comment type="similarity">
    <text evidence="2">Belongs to the major facilitator superfamily. Sugar transporter (TC 2.A.1.1) family.</text>
</comment>
<feature type="transmembrane region" description="Helical" evidence="7">
    <location>
        <begin position="354"/>
        <end position="372"/>
    </location>
</feature>
<dbReference type="InterPro" id="IPR036259">
    <property type="entry name" value="MFS_trans_sf"/>
</dbReference>
<name>A0A2T0FNW7_9ASCO</name>
<feature type="transmembrane region" description="Helical" evidence="7">
    <location>
        <begin position="393"/>
        <end position="412"/>
    </location>
</feature>
<evidence type="ECO:0000256" key="6">
    <source>
        <dbReference type="ARBA" id="ARBA00023136"/>
    </source>
</evidence>
<comment type="subcellular location">
    <subcellularLocation>
        <location evidence="1">Membrane</location>
        <topology evidence="1">Multi-pass membrane protein</topology>
    </subcellularLocation>
</comment>
<dbReference type="PANTHER" id="PTHR23508:SF10">
    <property type="entry name" value="CARBOXYLIC ACID TRANSPORTER PROTEIN HOMOLOG"/>
    <property type="match status" value="1"/>
</dbReference>
<reference evidence="9 10" key="1">
    <citation type="submission" date="2017-04" db="EMBL/GenBank/DDBJ databases">
        <title>Genome sequencing of [Candida] sorbophila.</title>
        <authorList>
            <person name="Ahn J.O."/>
        </authorList>
    </citation>
    <scope>NUCLEOTIDE SEQUENCE [LARGE SCALE GENOMIC DNA]</scope>
    <source>
        <strain evidence="9 10">DS02</strain>
    </source>
</reference>
<dbReference type="OrthoDB" id="2153661at2759"/>
<evidence type="ECO:0000259" key="8">
    <source>
        <dbReference type="PROSITE" id="PS50850"/>
    </source>
</evidence>
<keyword evidence="3" id="KW-0813">Transport</keyword>